<evidence type="ECO:0000313" key="3">
    <source>
        <dbReference type="EMBL" id="KAK4352747.1"/>
    </source>
</evidence>
<feature type="domain" description="SUPPRESSOR-OF-WHITE-APRICOT-like C-terminal" evidence="2">
    <location>
        <begin position="186"/>
        <end position="296"/>
    </location>
</feature>
<dbReference type="EMBL" id="JAVYJV010000015">
    <property type="protein sequence ID" value="KAK4352747.1"/>
    <property type="molecule type" value="Genomic_DNA"/>
</dbReference>
<accession>A0AAE1V2H6</accession>
<dbReference type="GO" id="GO:0048471">
    <property type="term" value="C:perinuclear region of cytoplasm"/>
    <property type="evidence" value="ECO:0007669"/>
    <property type="project" value="TreeGrafter"/>
</dbReference>
<protein>
    <recommendedName>
        <fullName evidence="2">SUPPRESSOR-OF-WHITE-APRICOT-like C-terminal domain-containing protein</fullName>
    </recommendedName>
</protein>
<comment type="caution">
    <text evidence="3">The sequence shown here is derived from an EMBL/GenBank/DDBJ whole genome shotgun (WGS) entry which is preliminary data.</text>
</comment>
<dbReference type="Pfam" id="PF25123">
    <property type="entry name" value="SWAP1_C"/>
    <property type="match status" value="1"/>
</dbReference>
<dbReference type="Proteomes" id="UP001291623">
    <property type="component" value="Unassembled WGS sequence"/>
</dbReference>
<reference evidence="3" key="1">
    <citation type="submission" date="2023-12" db="EMBL/GenBank/DDBJ databases">
        <title>Genome assembly of Anisodus tanguticus.</title>
        <authorList>
            <person name="Wang Y.-J."/>
        </authorList>
    </citation>
    <scope>NUCLEOTIDE SEQUENCE</scope>
    <source>
        <strain evidence="3">KB-2021</strain>
        <tissue evidence="3">Leaf</tissue>
    </source>
</reference>
<name>A0AAE1V2H6_9SOLA</name>
<sequence length="303" mass="32817">MTSYLRACNDESILMGLTMRHLLLSLFWVPCLQGYTTILKTRKKINLDCRKSYSFGAPRKSDQDTIRALENEMMSGLPANFAGPRGELLASHPSAAAGLSHQVANQSALQWKPDEWVLPIPNLANQDKAVPPIPSAAPHQFHPGVVPPTGFPGSMPVLSSVPQGNLQAAAHHMPASTANAGGKLPPYPLFPPGLIPGMVRKMQIGSGVPYSPMSPLDIPTIVSPSTVSESEILERVSKFFREIGEVNPSEGPVKPSDSTNDYDDYEREPPVRKGGACIPPPPNLQLDPETGTYPDEVWSRNLD</sequence>
<dbReference type="InterPro" id="IPR056922">
    <property type="entry name" value="SWAP1_C"/>
</dbReference>
<keyword evidence="4" id="KW-1185">Reference proteome</keyword>
<evidence type="ECO:0000313" key="4">
    <source>
        <dbReference type="Proteomes" id="UP001291623"/>
    </source>
</evidence>
<dbReference type="PANTHER" id="PTHR12323:SF0">
    <property type="entry name" value="CALCIUM HOMEOSTASIS ENDOPLASMIC RETICULUM PROTEIN"/>
    <property type="match status" value="1"/>
</dbReference>
<dbReference type="AlphaFoldDB" id="A0AAE1V2H6"/>
<dbReference type="PANTHER" id="PTHR12323">
    <property type="entry name" value="SR-RELATED CTD ASSOCIATED FACTOR 6"/>
    <property type="match status" value="1"/>
</dbReference>
<organism evidence="3 4">
    <name type="scientific">Anisodus tanguticus</name>
    <dbReference type="NCBI Taxonomy" id="243964"/>
    <lineage>
        <taxon>Eukaryota</taxon>
        <taxon>Viridiplantae</taxon>
        <taxon>Streptophyta</taxon>
        <taxon>Embryophyta</taxon>
        <taxon>Tracheophyta</taxon>
        <taxon>Spermatophyta</taxon>
        <taxon>Magnoliopsida</taxon>
        <taxon>eudicotyledons</taxon>
        <taxon>Gunneridae</taxon>
        <taxon>Pentapetalae</taxon>
        <taxon>asterids</taxon>
        <taxon>lamiids</taxon>
        <taxon>Solanales</taxon>
        <taxon>Solanaceae</taxon>
        <taxon>Solanoideae</taxon>
        <taxon>Hyoscyameae</taxon>
        <taxon>Anisodus</taxon>
    </lineage>
</organism>
<feature type="region of interest" description="Disordered" evidence="1">
    <location>
        <begin position="246"/>
        <end position="303"/>
    </location>
</feature>
<dbReference type="GO" id="GO:0006874">
    <property type="term" value="P:intracellular calcium ion homeostasis"/>
    <property type="evidence" value="ECO:0007669"/>
    <property type="project" value="TreeGrafter"/>
</dbReference>
<proteinExistence type="predicted"/>
<gene>
    <name evidence="3" type="ORF">RND71_028265</name>
</gene>
<evidence type="ECO:0000259" key="2">
    <source>
        <dbReference type="Pfam" id="PF25123"/>
    </source>
</evidence>
<evidence type="ECO:0000256" key="1">
    <source>
        <dbReference type="SAM" id="MobiDB-lite"/>
    </source>
</evidence>